<dbReference type="GO" id="GO:0007018">
    <property type="term" value="P:microtubule-based movement"/>
    <property type="evidence" value="ECO:0007669"/>
    <property type="project" value="InterPro"/>
</dbReference>
<sequence length="261" mass="30043">MIDDVIKKYPVVYNESMNTVLRQELIRFNRLIKVVRSSLINLKKAIKGLVVMSSELEEVFTSMMNGKVPAVWASKSYPSLKPLGSYVNDLILRLKFLQDWIDKGAPSTFWLSGFYFTQSFLTGVSQNYARKYTIPIDTVGFEFEVMKEEKRMSNKPDDGAFVYGLFMEGARWDREGMKIGESLPKILFDPIPVIWLKPNRMANFTVSQTYKCPVYKTTARRGVLSTTGHSTNFVLYINFHTDKKENHWINRGVASICQLDD</sequence>
<dbReference type="FunFam" id="3.10.490.20:FF:000001">
    <property type="entry name" value="dynein heavy chain 7, axonemal"/>
    <property type="match status" value="1"/>
</dbReference>
<dbReference type="PANTHER" id="PTHR46961:SF13">
    <property type="entry name" value="DYNEIN AXONEMAL HEAVY CHAIN 3"/>
    <property type="match status" value="1"/>
</dbReference>
<dbReference type="Gene3D" id="1.20.1270.280">
    <property type="match status" value="1"/>
</dbReference>
<evidence type="ECO:0000313" key="3">
    <source>
        <dbReference type="Proteomes" id="UP001195483"/>
    </source>
</evidence>
<dbReference type="AlphaFoldDB" id="A0AAE0RU06"/>
<dbReference type="GO" id="GO:0045505">
    <property type="term" value="F:dynein intermediate chain binding"/>
    <property type="evidence" value="ECO:0007669"/>
    <property type="project" value="InterPro"/>
</dbReference>
<organism evidence="2 3">
    <name type="scientific">Potamilus streckersoni</name>
    <dbReference type="NCBI Taxonomy" id="2493646"/>
    <lineage>
        <taxon>Eukaryota</taxon>
        <taxon>Metazoa</taxon>
        <taxon>Spiralia</taxon>
        <taxon>Lophotrochozoa</taxon>
        <taxon>Mollusca</taxon>
        <taxon>Bivalvia</taxon>
        <taxon>Autobranchia</taxon>
        <taxon>Heteroconchia</taxon>
        <taxon>Palaeoheterodonta</taxon>
        <taxon>Unionida</taxon>
        <taxon>Unionoidea</taxon>
        <taxon>Unionidae</taxon>
        <taxon>Ambleminae</taxon>
        <taxon>Lampsilini</taxon>
        <taxon>Potamilus</taxon>
    </lineage>
</organism>
<reference evidence="2" key="2">
    <citation type="journal article" date="2021" name="Genome Biol. Evol.">
        <title>Developing a high-quality reference genome for a parasitic bivalve with doubly uniparental inheritance (Bivalvia: Unionida).</title>
        <authorList>
            <person name="Smith C.H."/>
        </authorList>
    </citation>
    <scope>NUCLEOTIDE SEQUENCE</scope>
    <source>
        <strain evidence="2">CHS0354</strain>
        <tissue evidence="2">Mantle</tissue>
    </source>
</reference>
<dbReference type="Pfam" id="PF18199">
    <property type="entry name" value="Dynein_C"/>
    <property type="match status" value="1"/>
</dbReference>
<proteinExistence type="predicted"/>
<name>A0AAE0RU06_9BIVA</name>
<dbReference type="InterPro" id="IPR043160">
    <property type="entry name" value="Dynein_C_barrel"/>
</dbReference>
<protein>
    <recommendedName>
        <fullName evidence="1">Dynein heavy chain C-terminal domain-containing protein</fullName>
    </recommendedName>
</protein>
<comment type="caution">
    <text evidence="2">The sequence shown here is derived from an EMBL/GenBank/DDBJ whole genome shotgun (WGS) entry which is preliminary data.</text>
</comment>
<dbReference type="Gene3D" id="3.10.490.20">
    <property type="match status" value="1"/>
</dbReference>
<evidence type="ECO:0000259" key="1">
    <source>
        <dbReference type="Pfam" id="PF18199"/>
    </source>
</evidence>
<dbReference type="EMBL" id="JAEAOA010001694">
    <property type="protein sequence ID" value="KAK3579500.1"/>
    <property type="molecule type" value="Genomic_DNA"/>
</dbReference>
<gene>
    <name evidence="2" type="ORF">CHS0354_028322</name>
</gene>
<accession>A0AAE0RU06</accession>
<keyword evidence="3" id="KW-1185">Reference proteome</keyword>
<dbReference type="InterPro" id="IPR026983">
    <property type="entry name" value="DHC"/>
</dbReference>
<reference evidence="2" key="1">
    <citation type="journal article" date="2021" name="Genome Biol. Evol.">
        <title>A High-Quality Reference Genome for a Parasitic Bivalve with Doubly Uniparental Inheritance (Bivalvia: Unionida).</title>
        <authorList>
            <person name="Smith C.H."/>
        </authorList>
    </citation>
    <scope>NUCLEOTIDE SEQUENCE</scope>
    <source>
        <strain evidence="2">CHS0354</strain>
    </source>
</reference>
<dbReference type="GO" id="GO:0030286">
    <property type="term" value="C:dynein complex"/>
    <property type="evidence" value="ECO:0007669"/>
    <property type="project" value="InterPro"/>
</dbReference>
<dbReference type="Proteomes" id="UP001195483">
    <property type="component" value="Unassembled WGS sequence"/>
</dbReference>
<feature type="domain" description="Dynein heavy chain C-terminal" evidence="1">
    <location>
        <begin position="5"/>
        <end position="257"/>
    </location>
</feature>
<dbReference type="FunFam" id="1.20.1270.280:FF:000001">
    <property type="entry name" value="dynein heavy chain 7, axonemal"/>
    <property type="match status" value="1"/>
</dbReference>
<dbReference type="GO" id="GO:0051959">
    <property type="term" value="F:dynein light intermediate chain binding"/>
    <property type="evidence" value="ECO:0007669"/>
    <property type="project" value="InterPro"/>
</dbReference>
<dbReference type="PANTHER" id="PTHR46961">
    <property type="entry name" value="DYNEIN HEAVY CHAIN 1, AXONEMAL-LIKE PROTEIN"/>
    <property type="match status" value="1"/>
</dbReference>
<dbReference type="InterPro" id="IPR041228">
    <property type="entry name" value="Dynein_C"/>
</dbReference>
<evidence type="ECO:0000313" key="2">
    <source>
        <dbReference type="EMBL" id="KAK3579500.1"/>
    </source>
</evidence>
<reference evidence="2" key="3">
    <citation type="submission" date="2023-05" db="EMBL/GenBank/DDBJ databases">
        <authorList>
            <person name="Smith C.H."/>
        </authorList>
    </citation>
    <scope>NUCLEOTIDE SEQUENCE</scope>
    <source>
        <strain evidence="2">CHS0354</strain>
        <tissue evidence="2">Mantle</tissue>
    </source>
</reference>